<sequence>MNYRLTSVYSSEQWRLALRPNTTVTLAIASSPDVHVVDPRHAYISPVGRLQWLKDRPLWRRGMASKGRMTMYGRMHRITRSDDVASLSNCFVKHHPDAEAWKPGASESPHTAFWVRFSPHEIHYVGGFGDEHFIGAVDMQQYRSYDVRIDADATASSLSPPSRSLELPVVHFQS</sequence>
<comment type="caution">
    <text evidence="2">The sequence shown here is derived from an EMBL/GenBank/DDBJ whole genome shotgun (WGS) entry which is preliminary data.</text>
</comment>
<name>A8Q698_MALGO</name>
<dbReference type="InterPro" id="IPR012349">
    <property type="entry name" value="Split_barrel_FMN-bd"/>
</dbReference>
<dbReference type="STRING" id="425265.A8Q698"/>
<dbReference type="InParanoid" id="A8Q698"/>
<dbReference type="GeneID" id="5854215"/>
<dbReference type="AlphaFoldDB" id="A8Q698"/>
<dbReference type="Gene3D" id="2.30.110.10">
    <property type="entry name" value="Electron Transport, Fmn-binding Protein, Chain A"/>
    <property type="match status" value="1"/>
</dbReference>
<organism evidence="2 3">
    <name type="scientific">Malassezia globosa (strain ATCC MYA-4612 / CBS 7966)</name>
    <name type="common">Dandruff-associated fungus</name>
    <dbReference type="NCBI Taxonomy" id="425265"/>
    <lineage>
        <taxon>Eukaryota</taxon>
        <taxon>Fungi</taxon>
        <taxon>Dikarya</taxon>
        <taxon>Basidiomycota</taxon>
        <taxon>Ustilaginomycotina</taxon>
        <taxon>Malasseziomycetes</taxon>
        <taxon>Malasseziales</taxon>
        <taxon>Malasseziaceae</taxon>
        <taxon>Malassezia</taxon>
    </lineage>
</organism>
<dbReference type="InterPro" id="IPR055343">
    <property type="entry name" value="CREG_beta-barrel"/>
</dbReference>
<dbReference type="Proteomes" id="UP000008837">
    <property type="component" value="Unassembled WGS sequence"/>
</dbReference>
<dbReference type="OrthoDB" id="2138282at2759"/>
<feature type="domain" description="CREG-like beta-barrel" evidence="1">
    <location>
        <begin position="65"/>
        <end position="142"/>
    </location>
</feature>
<dbReference type="KEGG" id="mgl:MGL_2894"/>
<proteinExistence type="predicted"/>
<dbReference type="PANTHER" id="PTHR37273:SF1">
    <property type="entry name" value="ADL397C-AP"/>
    <property type="match status" value="1"/>
</dbReference>
<dbReference type="SUPFAM" id="SSF50475">
    <property type="entry name" value="FMN-binding split barrel"/>
    <property type="match status" value="1"/>
</dbReference>
<dbReference type="Pfam" id="PF13883">
    <property type="entry name" value="CREG_beta-barrel"/>
    <property type="match status" value="1"/>
</dbReference>
<reference evidence="2 3" key="1">
    <citation type="journal article" date="2007" name="Proc. Natl. Acad. Sci. U.S.A.">
        <title>Dandruff-associated Malassezia genomes reveal convergent and divergent virulence traits shared with plant and human fungal pathogens.</title>
        <authorList>
            <person name="Xu J."/>
            <person name="Saunders C.W."/>
            <person name="Hu P."/>
            <person name="Grant R.A."/>
            <person name="Boekhout T."/>
            <person name="Kuramae E.E."/>
            <person name="Kronstad J.W."/>
            <person name="Deangelis Y.M."/>
            <person name="Reeder N.L."/>
            <person name="Johnstone K.R."/>
            <person name="Leland M."/>
            <person name="Fieno A.M."/>
            <person name="Begley W.M."/>
            <person name="Sun Y."/>
            <person name="Lacey M.P."/>
            <person name="Chaudhary T."/>
            <person name="Keough T."/>
            <person name="Chu L."/>
            <person name="Sears R."/>
            <person name="Yuan B."/>
            <person name="Dawson T.L.Jr."/>
        </authorList>
    </citation>
    <scope>NUCLEOTIDE SEQUENCE [LARGE SCALE GENOMIC DNA]</scope>
    <source>
        <strain evidence="3">ATCC MYA-4612 / CBS 7966</strain>
    </source>
</reference>
<dbReference type="VEuPathDB" id="FungiDB:MGL_2894"/>
<evidence type="ECO:0000313" key="3">
    <source>
        <dbReference type="Proteomes" id="UP000008837"/>
    </source>
</evidence>
<protein>
    <recommendedName>
        <fullName evidence="1">CREG-like beta-barrel domain-containing protein</fullName>
    </recommendedName>
</protein>
<dbReference type="PANTHER" id="PTHR37273">
    <property type="entry name" value="CHROMOSOME 8, WHOLE GENOME SHOTGUN SEQUENCE"/>
    <property type="match status" value="1"/>
</dbReference>
<keyword evidence="3" id="KW-1185">Reference proteome</keyword>
<dbReference type="RefSeq" id="XP_001729908.1">
    <property type="nucleotide sequence ID" value="XM_001729856.1"/>
</dbReference>
<dbReference type="EMBL" id="AAYY01000010">
    <property type="protein sequence ID" value="EDP42694.1"/>
    <property type="molecule type" value="Genomic_DNA"/>
</dbReference>
<evidence type="ECO:0000313" key="2">
    <source>
        <dbReference type="EMBL" id="EDP42694.1"/>
    </source>
</evidence>
<accession>A8Q698</accession>
<gene>
    <name evidence="2" type="ORF">MGL_2894</name>
</gene>
<evidence type="ECO:0000259" key="1">
    <source>
        <dbReference type="Pfam" id="PF13883"/>
    </source>
</evidence>